<evidence type="ECO:0000313" key="3">
    <source>
        <dbReference type="EMBL" id="WVZ06221.1"/>
    </source>
</evidence>
<dbReference type="Pfam" id="PF02458">
    <property type="entry name" value="Transferase"/>
    <property type="match status" value="1"/>
</dbReference>
<protein>
    <submittedName>
        <fullName evidence="3">Uncharacterized protein</fullName>
    </submittedName>
</protein>
<dbReference type="GO" id="GO:0016747">
    <property type="term" value="F:acyltransferase activity, transferring groups other than amino-acyl groups"/>
    <property type="evidence" value="ECO:0007669"/>
    <property type="project" value="UniProtKB-ARBA"/>
</dbReference>
<proteinExistence type="predicted"/>
<evidence type="ECO:0000256" key="2">
    <source>
        <dbReference type="ARBA" id="ARBA00023315"/>
    </source>
</evidence>
<organism evidence="3 4">
    <name type="scientific">Vigna mungo</name>
    <name type="common">Black gram</name>
    <name type="synonym">Phaseolus mungo</name>
    <dbReference type="NCBI Taxonomy" id="3915"/>
    <lineage>
        <taxon>Eukaryota</taxon>
        <taxon>Viridiplantae</taxon>
        <taxon>Streptophyta</taxon>
        <taxon>Embryophyta</taxon>
        <taxon>Tracheophyta</taxon>
        <taxon>Spermatophyta</taxon>
        <taxon>Magnoliopsida</taxon>
        <taxon>eudicotyledons</taxon>
        <taxon>Gunneridae</taxon>
        <taxon>Pentapetalae</taxon>
        <taxon>rosids</taxon>
        <taxon>fabids</taxon>
        <taxon>Fabales</taxon>
        <taxon>Fabaceae</taxon>
        <taxon>Papilionoideae</taxon>
        <taxon>50 kb inversion clade</taxon>
        <taxon>NPAAA clade</taxon>
        <taxon>indigoferoid/millettioid clade</taxon>
        <taxon>Phaseoleae</taxon>
        <taxon>Vigna</taxon>
    </lineage>
</organism>
<name>A0AAQ3NB28_VIGMU</name>
<dbReference type="Proteomes" id="UP001374535">
    <property type="component" value="Chromosome 6"/>
</dbReference>
<dbReference type="InterPro" id="IPR023213">
    <property type="entry name" value="CAT-like_dom_sf"/>
</dbReference>
<dbReference type="Gene3D" id="3.30.559.10">
    <property type="entry name" value="Chloramphenicol acetyltransferase-like domain"/>
    <property type="match status" value="1"/>
</dbReference>
<evidence type="ECO:0000313" key="4">
    <source>
        <dbReference type="Proteomes" id="UP001374535"/>
    </source>
</evidence>
<evidence type="ECO:0000256" key="1">
    <source>
        <dbReference type="ARBA" id="ARBA00022679"/>
    </source>
</evidence>
<gene>
    <name evidence="3" type="ORF">V8G54_019567</name>
</gene>
<keyword evidence="2" id="KW-0012">Acyltransferase</keyword>
<keyword evidence="4" id="KW-1185">Reference proteome</keyword>
<dbReference type="AlphaFoldDB" id="A0AAQ3NB28"/>
<keyword evidence="1" id="KW-0808">Transferase</keyword>
<dbReference type="PANTHER" id="PTHR31625">
    <property type="match status" value="1"/>
</dbReference>
<dbReference type="EMBL" id="CP144695">
    <property type="protein sequence ID" value="WVZ06221.1"/>
    <property type="molecule type" value="Genomic_DNA"/>
</dbReference>
<sequence length="122" mass="14252">MVFIAILRIDSHLIIAVWFSRIWSFGRKKQQKAMKVVEVLSIAPSSESKELPTEESFALTFFDILWLRLPPVQRVFFYEFHHPTDVFYDTLLPKLKRSLSLALGHFFPLAGHLTWPTHSIKP</sequence>
<reference evidence="3 4" key="1">
    <citation type="journal article" date="2023" name="Life. Sci Alliance">
        <title>Evolutionary insights into 3D genome organization and epigenetic landscape of Vigna mungo.</title>
        <authorList>
            <person name="Junaid A."/>
            <person name="Singh B."/>
            <person name="Bhatia S."/>
        </authorList>
    </citation>
    <scope>NUCLEOTIDE SEQUENCE [LARGE SCALE GENOMIC DNA]</scope>
    <source>
        <strain evidence="3">Urdbean</strain>
    </source>
</reference>
<feature type="non-terminal residue" evidence="3">
    <location>
        <position position="122"/>
    </location>
</feature>
<dbReference type="InterPro" id="IPR051504">
    <property type="entry name" value="Plant_metabolite_acyltrans"/>
</dbReference>
<accession>A0AAQ3NB28</accession>